<reference evidence="1 2" key="1">
    <citation type="journal article" date="2023" name="Plants (Basel)">
        <title>Bridging the Gap: Combining Genomics and Transcriptomics Approaches to Understand Stylosanthes scabra, an Orphan Legume from the Brazilian Caatinga.</title>
        <authorList>
            <person name="Ferreira-Neto J.R.C."/>
            <person name="da Silva M.D."/>
            <person name="Binneck E."/>
            <person name="de Melo N.F."/>
            <person name="da Silva R.H."/>
            <person name="de Melo A.L.T.M."/>
            <person name="Pandolfi V."/>
            <person name="Bustamante F.O."/>
            <person name="Brasileiro-Vidal A.C."/>
            <person name="Benko-Iseppon A.M."/>
        </authorList>
    </citation>
    <scope>NUCLEOTIDE SEQUENCE [LARGE SCALE GENOMIC DNA]</scope>
    <source>
        <tissue evidence="1">Leaves</tissue>
    </source>
</reference>
<protein>
    <submittedName>
        <fullName evidence="1">Uncharacterized protein</fullName>
    </submittedName>
</protein>
<evidence type="ECO:0000313" key="2">
    <source>
        <dbReference type="Proteomes" id="UP001341840"/>
    </source>
</evidence>
<dbReference type="Proteomes" id="UP001341840">
    <property type="component" value="Unassembled WGS sequence"/>
</dbReference>
<dbReference type="EMBL" id="JASCZI010091242">
    <property type="protein sequence ID" value="MED6149612.1"/>
    <property type="molecule type" value="Genomic_DNA"/>
</dbReference>
<accession>A0ABU6TLF9</accession>
<proteinExistence type="predicted"/>
<gene>
    <name evidence="1" type="ORF">PIB30_064149</name>
</gene>
<sequence length="125" mass="14150">MQAAQPAAYIAFNMNHCRNQCTRLNSTPVPLPEHEGPTSSSVVASYRGTPGLHKCRTHAACHKRIVVKHCEAERGRELRRKRDFHPFESCHARDAFSEAFEEENRSTGEEEAQNDDIFDRVEAIG</sequence>
<organism evidence="1 2">
    <name type="scientific">Stylosanthes scabra</name>
    <dbReference type="NCBI Taxonomy" id="79078"/>
    <lineage>
        <taxon>Eukaryota</taxon>
        <taxon>Viridiplantae</taxon>
        <taxon>Streptophyta</taxon>
        <taxon>Embryophyta</taxon>
        <taxon>Tracheophyta</taxon>
        <taxon>Spermatophyta</taxon>
        <taxon>Magnoliopsida</taxon>
        <taxon>eudicotyledons</taxon>
        <taxon>Gunneridae</taxon>
        <taxon>Pentapetalae</taxon>
        <taxon>rosids</taxon>
        <taxon>fabids</taxon>
        <taxon>Fabales</taxon>
        <taxon>Fabaceae</taxon>
        <taxon>Papilionoideae</taxon>
        <taxon>50 kb inversion clade</taxon>
        <taxon>dalbergioids sensu lato</taxon>
        <taxon>Dalbergieae</taxon>
        <taxon>Pterocarpus clade</taxon>
        <taxon>Stylosanthes</taxon>
    </lineage>
</organism>
<comment type="caution">
    <text evidence="1">The sequence shown here is derived from an EMBL/GenBank/DDBJ whole genome shotgun (WGS) entry which is preliminary data.</text>
</comment>
<evidence type="ECO:0000313" key="1">
    <source>
        <dbReference type="EMBL" id="MED6149612.1"/>
    </source>
</evidence>
<keyword evidence="2" id="KW-1185">Reference proteome</keyword>
<name>A0ABU6TLF9_9FABA</name>